<proteinExistence type="predicted"/>
<dbReference type="Pfam" id="PF04909">
    <property type="entry name" value="Amidohydro_2"/>
    <property type="match status" value="1"/>
</dbReference>
<dbReference type="PANTHER" id="PTHR21240">
    <property type="entry name" value="2-AMINO-3-CARBOXYLMUCONATE-6-SEMIALDEHYDE DECARBOXYLASE"/>
    <property type="match status" value="1"/>
</dbReference>
<dbReference type="GO" id="GO:0005737">
    <property type="term" value="C:cytoplasm"/>
    <property type="evidence" value="ECO:0007669"/>
    <property type="project" value="TreeGrafter"/>
</dbReference>
<dbReference type="AlphaFoldDB" id="A0AB39Q1J1"/>
<dbReference type="GO" id="GO:0019748">
    <property type="term" value="P:secondary metabolic process"/>
    <property type="evidence" value="ECO:0007669"/>
    <property type="project" value="TreeGrafter"/>
</dbReference>
<gene>
    <name evidence="3" type="ORF">AB5J49_26760</name>
</gene>
<evidence type="ECO:0000259" key="2">
    <source>
        <dbReference type="Pfam" id="PF04909"/>
    </source>
</evidence>
<dbReference type="CDD" id="cd01292">
    <property type="entry name" value="metallo-dependent_hydrolases"/>
    <property type="match status" value="1"/>
</dbReference>
<dbReference type="GO" id="GO:0016787">
    <property type="term" value="F:hydrolase activity"/>
    <property type="evidence" value="ECO:0007669"/>
    <property type="project" value="InterPro"/>
</dbReference>
<dbReference type="Gene3D" id="3.20.20.140">
    <property type="entry name" value="Metal-dependent hydrolases"/>
    <property type="match status" value="1"/>
</dbReference>
<dbReference type="PANTHER" id="PTHR21240:SF28">
    <property type="entry name" value="ISO-OROTATE DECARBOXYLASE (EUROFUNG)"/>
    <property type="match status" value="1"/>
</dbReference>
<dbReference type="InterPro" id="IPR032466">
    <property type="entry name" value="Metal_Hydrolase"/>
</dbReference>
<dbReference type="RefSeq" id="WP_369171283.1">
    <property type="nucleotide sequence ID" value="NZ_CP163439.1"/>
</dbReference>
<evidence type="ECO:0000256" key="1">
    <source>
        <dbReference type="ARBA" id="ARBA00023239"/>
    </source>
</evidence>
<keyword evidence="1" id="KW-0456">Lyase</keyword>
<name>A0AB39Q1J1_9ACTN</name>
<feature type="domain" description="Amidohydrolase-related" evidence="2">
    <location>
        <begin position="89"/>
        <end position="304"/>
    </location>
</feature>
<organism evidence="3">
    <name type="scientific">Streptomyces sp. R28</name>
    <dbReference type="NCBI Taxonomy" id="3238628"/>
    <lineage>
        <taxon>Bacteria</taxon>
        <taxon>Bacillati</taxon>
        <taxon>Actinomycetota</taxon>
        <taxon>Actinomycetes</taxon>
        <taxon>Kitasatosporales</taxon>
        <taxon>Streptomycetaceae</taxon>
        <taxon>Streptomyces</taxon>
    </lineage>
</organism>
<accession>A0AB39Q1J1</accession>
<protein>
    <submittedName>
        <fullName evidence="3">Amidohydrolase family protein</fullName>
    </submittedName>
</protein>
<dbReference type="EMBL" id="CP163439">
    <property type="protein sequence ID" value="XDQ36646.1"/>
    <property type="molecule type" value="Genomic_DNA"/>
</dbReference>
<sequence>MNETQTIIDFHTHIASEMCFPRSFQDGVVDNMTVALAGKGLPVSRANVARMHAGTLTDPLCDELVKQMDEAGISESVLLLPDFTYALKDSTHTIEELIDHHKAVVERHPGRFRVLVGVDPRWGDDGLALFEKAIVDYKFDGMKLYPPCGYKLSDDLLYPYYEICAQYSLPVLSHIGATSPVLDFEIAQPIYVDRAAKDFPGIDFVLAHGSVHYPDEVAMLCNNRPNIYVDVSGYEAFGTAALNTLFRRGINHKILFGTDWPVFRLQGRQVSLVEKLEKEGAFPESMTDADRDLFFHKNAARLLGKNKLKSSAPAAA</sequence>
<dbReference type="GO" id="GO:0016831">
    <property type="term" value="F:carboxy-lyase activity"/>
    <property type="evidence" value="ECO:0007669"/>
    <property type="project" value="InterPro"/>
</dbReference>
<dbReference type="InterPro" id="IPR032465">
    <property type="entry name" value="ACMSD"/>
</dbReference>
<dbReference type="SUPFAM" id="SSF51556">
    <property type="entry name" value="Metallo-dependent hydrolases"/>
    <property type="match status" value="1"/>
</dbReference>
<dbReference type="InterPro" id="IPR006680">
    <property type="entry name" value="Amidohydro-rel"/>
</dbReference>
<reference evidence="3" key="1">
    <citation type="submission" date="2024-07" db="EMBL/GenBank/DDBJ databases">
        <authorList>
            <person name="Yu S.T."/>
        </authorList>
    </citation>
    <scope>NUCLEOTIDE SEQUENCE</scope>
    <source>
        <strain evidence="3">R28</strain>
    </source>
</reference>
<evidence type="ECO:0000313" key="3">
    <source>
        <dbReference type="EMBL" id="XDQ36646.1"/>
    </source>
</evidence>